<comment type="catalytic activity">
    <reaction evidence="7">
        <text>L-tyrosyl-[protein] + ATP = O-(5'-adenylyl)-L-tyrosyl-[protein] + diphosphate</text>
        <dbReference type="Rhea" id="RHEA:54288"/>
        <dbReference type="Rhea" id="RHEA-COMP:10136"/>
        <dbReference type="Rhea" id="RHEA-COMP:13846"/>
        <dbReference type="ChEBI" id="CHEBI:30616"/>
        <dbReference type="ChEBI" id="CHEBI:33019"/>
        <dbReference type="ChEBI" id="CHEBI:46858"/>
        <dbReference type="ChEBI" id="CHEBI:83624"/>
        <dbReference type="EC" id="2.7.7.108"/>
    </reaction>
</comment>
<dbReference type="PROSITE" id="PS51459">
    <property type="entry name" value="FIDO"/>
    <property type="match status" value="1"/>
</dbReference>
<dbReference type="STRING" id="316055.RPE_0699"/>
<dbReference type="InterPro" id="IPR003812">
    <property type="entry name" value="Fido"/>
</dbReference>
<dbReference type="PANTHER" id="PTHR39560">
    <property type="entry name" value="PROTEIN ADENYLYLTRANSFERASE FIC-RELATED"/>
    <property type="match status" value="1"/>
</dbReference>
<evidence type="ECO:0000259" key="8">
    <source>
        <dbReference type="PROSITE" id="PS51459"/>
    </source>
</evidence>
<name>Q07TS8_RHOP5</name>
<dbReference type="InterPro" id="IPR036597">
    <property type="entry name" value="Fido-like_dom_sf"/>
</dbReference>
<evidence type="ECO:0000256" key="5">
    <source>
        <dbReference type="ARBA" id="ARBA00034531"/>
    </source>
</evidence>
<dbReference type="Gene3D" id="1.10.3290.10">
    <property type="entry name" value="Fido-like domain"/>
    <property type="match status" value="1"/>
</dbReference>
<evidence type="ECO:0000256" key="2">
    <source>
        <dbReference type="ARBA" id="ARBA00022695"/>
    </source>
</evidence>
<dbReference type="KEGG" id="rpe:RPE_0699"/>
<evidence type="ECO:0000256" key="3">
    <source>
        <dbReference type="ARBA" id="ARBA00022741"/>
    </source>
</evidence>
<evidence type="ECO:0000256" key="1">
    <source>
        <dbReference type="ARBA" id="ARBA00022679"/>
    </source>
</evidence>
<sequence>MYDAVADPYCYADTTVLINRLGLRDQAALDEFEAEITRARADEPLPAGRLSVTHYRAIHHHLFQDLYRWAGQFRTVRIAKDGSMFCFPEHIGSEMAKLFDGLRLNRFLQDLDSETFADRASIFLADLNAIHPFREGNGRAQLAFFVVLADGAGHPLALERMSASAFLSAMVESFKGDSGPLRRLIRQLIDN</sequence>
<dbReference type="GO" id="GO:0070733">
    <property type="term" value="F:AMPylase activity"/>
    <property type="evidence" value="ECO:0007669"/>
    <property type="project" value="UniProtKB-EC"/>
</dbReference>
<dbReference type="OrthoDB" id="9813719at2"/>
<evidence type="ECO:0000313" key="9">
    <source>
        <dbReference type="EMBL" id="ABJ04656.1"/>
    </source>
</evidence>
<feature type="domain" description="Fido" evidence="8">
    <location>
        <begin position="50"/>
        <end position="190"/>
    </location>
</feature>
<dbReference type="EMBL" id="CP000463">
    <property type="protein sequence ID" value="ABJ04656.1"/>
    <property type="molecule type" value="Genomic_DNA"/>
</dbReference>
<dbReference type="eggNOG" id="COG2184">
    <property type="taxonomic scope" value="Bacteria"/>
</dbReference>
<keyword evidence="4" id="KW-0067">ATP-binding</keyword>
<dbReference type="GO" id="GO:0005524">
    <property type="term" value="F:ATP binding"/>
    <property type="evidence" value="ECO:0007669"/>
    <property type="project" value="UniProtKB-KW"/>
</dbReference>
<dbReference type="GO" id="GO:0051302">
    <property type="term" value="P:regulation of cell division"/>
    <property type="evidence" value="ECO:0007669"/>
    <property type="project" value="TreeGrafter"/>
</dbReference>
<dbReference type="Pfam" id="PF02661">
    <property type="entry name" value="Fic"/>
    <property type="match status" value="1"/>
</dbReference>
<organism evidence="9">
    <name type="scientific">Rhodopseudomonas palustris (strain BisA53)</name>
    <dbReference type="NCBI Taxonomy" id="316055"/>
    <lineage>
        <taxon>Bacteria</taxon>
        <taxon>Pseudomonadati</taxon>
        <taxon>Pseudomonadota</taxon>
        <taxon>Alphaproteobacteria</taxon>
        <taxon>Hyphomicrobiales</taxon>
        <taxon>Nitrobacteraceae</taxon>
        <taxon>Rhodopseudomonas</taxon>
    </lineage>
</organism>
<protein>
    <recommendedName>
        <fullName evidence="5">protein adenylyltransferase</fullName>
        <ecNumber evidence="5">2.7.7.108</ecNumber>
    </recommendedName>
</protein>
<reference evidence="9" key="1">
    <citation type="submission" date="2006-09" db="EMBL/GenBank/DDBJ databases">
        <title>Complete sequence of Rhodopseudomonas palustris BisA53.</title>
        <authorList>
            <consortium name="US DOE Joint Genome Institute"/>
            <person name="Copeland A."/>
            <person name="Lucas S."/>
            <person name="Lapidus A."/>
            <person name="Barry K."/>
            <person name="Detter J.C."/>
            <person name="Glavina del Rio T."/>
            <person name="Hammon N."/>
            <person name="Israni S."/>
            <person name="Dalin E."/>
            <person name="Tice H."/>
            <person name="Pitluck S."/>
            <person name="Chain P."/>
            <person name="Malfatti S."/>
            <person name="Shin M."/>
            <person name="Vergez L."/>
            <person name="Schmutz J."/>
            <person name="Larimer F."/>
            <person name="Land M."/>
            <person name="Hauser L."/>
            <person name="Pelletier D.A."/>
            <person name="Kyrpides N."/>
            <person name="Kim E."/>
            <person name="Harwood C.S."/>
            <person name="Oda Y."/>
            <person name="Richardson P."/>
        </authorList>
    </citation>
    <scope>NUCLEOTIDE SEQUENCE [LARGE SCALE GENOMIC DNA]</scope>
    <source>
        <strain evidence="9">BisA53</strain>
    </source>
</reference>
<dbReference type="HOGENOM" id="CLU_080158_0_2_5"/>
<dbReference type="PANTHER" id="PTHR39560:SF1">
    <property type="entry name" value="PROTEIN ADENYLYLTRANSFERASE FIC-RELATED"/>
    <property type="match status" value="1"/>
</dbReference>
<accession>Q07TS8</accession>
<keyword evidence="2" id="KW-0548">Nucleotidyltransferase</keyword>
<evidence type="ECO:0000256" key="7">
    <source>
        <dbReference type="ARBA" id="ARBA00048696"/>
    </source>
</evidence>
<comment type="catalytic activity">
    <reaction evidence="6">
        <text>L-threonyl-[protein] + ATP = 3-O-(5'-adenylyl)-L-threonyl-[protein] + diphosphate</text>
        <dbReference type="Rhea" id="RHEA:54292"/>
        <dbReference type="Rhea" id="RHEA-COMP:11060"/>
        <dbReference type="Rhea" id="RHEA-COMP:13847"/>
        <dbReference type="ChEBI" id="CHEBI:30013"/>
        <dbReference type="ChEBI" id="CHEBI:30616"/>
        <dbReference type="ChEBI" id="CHEBI:33019"/>
        <dbReference type="ChEBI" id="CHEBI:138113"/>
        <dbReference type="EC" id="2.7.7.108"/>
    </reaction>
</comment>
<keyword evidence="3" id="KW-0547">Nucleotide-binding</keyword>
<proteinExistence type="predicted"/>
<gene>
    <name evidence="9" type="ordered locus">RPE_0699</name>
</gene>
<dbReference type="SUPFAM" id="SSF140931">
    <property type="entry name" value="Fic-like"/>
    <property type="match status" value="1"/>
</dbReference>
<evidence type="ECO:0000256" key="4">
    <source>
        <dbReference type="ARBA" id="ARBA00022840"/>
    </source>
</evidence>
<dbReference type="EC" id="2.7.7.108" evidence="5"/>
<evidence type="ECO:0000256" key="6">
    <source>
        <dbReference type="ARBA" id="ARBA00047939"/>
    </source>
</evidence>
<dbReference type="AlphaFoldDB" id="Q07TS8"/>
<keyword evidence="1" id="KW-0808">Transferase</keyword>